<feature type="domain" description="Fucosyltransferase C-terminal" evidence="14">
    <location>
        <begin position="228"/>
        <end position="389"/>
    </location>
</feature>
<keyword evidence="11" id="KW-0325">Glycoprotein</keyword>
<evidence type="ECO:0000256" key="1">
    <source>
        <dbReference type="ARBA" id="ARBA00004447"/>
    </source>
</evidence>
<evidence type="ECO:0000256" key="4">
    <source>
        <dbReference type="ARBA" id="ARBA00022676"/>
    </source>
</evidence>
<evidence type="ECO:0000256" key="5">
    <source>
        <dbReference type="ARBA" id="ARBA00022679"/>
    </source>
</evidence>
<evidence type="ECO:0000256" key="6">
    <source>
        <dbReference type="ARBA" id="ARBA00022692"/>
    </source>
</evidence>
<dbReference type="PANTHER" id="PTHR11929:SF220">
    <property type="entry name" value="FUCOSYLTRANSFERASE"/>
    <property type="match status" value="1"/>
</dbReference>
<dbReference type="Pfam" id="PF00852">
    <property type="entry name" value="Glyco_transf_10"/>
    <property type="match status" value="1"/>
</dbReference>
<dbReference type="InterPro" id="IPR038577">
    <property type="entry name" value="GT10-like_C_sf"/>
</dbReference>
<evidence type="ECO:0000256" key="13">
    <source>
        <dbReference type="RuleBase" id="RU003832"/>
    </source>
</evidence>
<dbReference type="SUPFAM" id="SSF53756">
    <property type="entry name" value="UDP-Glycosyltransferase/glycogen phosphorylase"/>
    <property type="match status" value="1"/>
</dbReference>
<dbReference type="UniPathway" id="UPA00378"/>
<name>Q2WBM0_MAIZE</name>
<reference evidence="15" key="1">
    <citation type="submission" date="2005-11" db="EMBL/GenBank/DDBJ databases">
        <title>Phylogeny of alpha-1,3-fucosyltransferases.</title>
        <authorList>
            <person name="Oriol R."/>
            <person name="Mollicone R."/>
        </authorList>
    </citation>
    <scope>NUCLEOTIDE SEQUENCE</scope>
</reference>
<feature type="transmembrane region" description="Helical" evidence="13">
    <location>
        <begin position="42"/>
        <end position="60"/>
    </location>
</feature>
<dbReference type="EC" id="2.4.1.-" evidence="13"/>
<keyword evidence="4 13" id="KW-0328">Glycosyltransferase</keyword>
<evidence type="ECO:0000256" key="12">
    <source>
        <dbReference type="ARBA" id="ARBA00023316"/>
    </source>
</evidence>
<dbReference type="FunFam" id="3.40.50.11660:FF:000005">
    <property type="entry name" value="Glycoprotein 3-alpha-L-fucosyltransferase A"/>
    <property type="match status" value="1"/>
</dbReference>
<evidence type="ECO:0000256" key="10">
    <source>
        <dbReference type="ARBA" id="ARBA00023136"/>
    </source>
</evidence>
<dbReference type="EMBL" id="AM162281">
    <property type="protein sequence ID" value="CAJ44248.1"/>
    <property type="molecule type" value="mRNA"/>
</dbReference>
<dbReference type="GO" id="GO:0032580">
    <property type="term" value="C:Golgi cisterna membrane"/>
    <property type="evidence" value="ECO:0007669"/>
    <property type="project" value="UniProtKB-SubCell"/>
</dbReference>
<evidence type="ECO:0000313" key="15">
    <source>
        <dbReference type="EMBL" id="CAJ44248.1"/>
    </source>
</evidence>
<dbReference type="InterPro" id="IPR055270">
    <property type="entry name" value="Glyco_tran_10_C"/>
</dbReference>
<dbReference type="ExpressionAtlas" id="Q2WBM0">
    <property type="expression patterns" value="baseline and differential"/>
</dbReference>
<dbReference type="InterPro" id="IPR001503">
    <property type="entry name" value="Glyco_trans_10"/>
</dbReference>
<evidence type="ECO:0000259" key="14">
    <source>
        <dbReference type="Pfam" id="PF00852"/>
    </source>
</evidence>
<organism evidence="15">
    <name type="scientific">Zea mays</name>
    <name type="common">Maize</name>
    <dbReference type="NCBI Taxonomy" id="4577"/>
    <lineage>
        <taxon>Eukaryota</taxon>
        <taxon>Viridiplantae</taxon>
        <taxon>Streptophyta</taxon>
        <taxon>Embryophyta</taxon>
        <taxon>Tracheophyta</taxon>
        <taxon>Spermatophyta</taxon>
        <taxon>Magnoliopsida</taxon>
        <taxon>Liliopsida</taxon>
        <taxon>Poales</taxon>
        <taxon>Poaceae</taxon>
        <taxon>PACMAD clade</taxon>
        <taxon>Panicoideae</taxon>
        <taxon>Andropogonodae</taxon>
        <taxon>Andropogoneae</taxon>
        <taxon>Tripsacinae</taxon>
        <taxon>Zea</taxon>
    </lineage>
</organism>
<dbReference type="GO" id="GO:0008417">
    <property type="term" value="F:fucosyltransferase activity"/>
    <property type="evidence" value="ECO:0007669"/>
    <property type="project" value="InterPro"/>
</dbReference>
<keyword evidence="5 13" id="KW-0808">Transferase</keyword>
<dbReference type="GO" id="GO:0071555">
    <property type="term" value="P:cell wall organization"/>
    <property type="evidence" value="ECO:0007669"/>
    <property type="project" value="UniProtKB-KW"/>
</dbReference>
<evidence type="ECO:0000256" key="3">
    <source>
        <dbReference type="ARBA" id="ARBA00008919"/>
    </source>
</evidence>
<comment type="pathway">
    <text evidence="2">Protein modification; protein glycosylation.</text>
</comment>
<keyword evidence="7" id="KW-0735">Signal-anchor</keyword>
<dbReference type="PANTHER" id="PTHR11929">
    <property type="entry name" value="ALPHA- 1,3 -FUCOSYLTRANSFERASE"/>
    <property type="match status" value="1"/>
</dbReference>
<keyword evidence="9 13" id="KW-0333">Golgi apparatus</keyword>
<keyword evidence="8 13" id="KW-1133">Transmembrane helix</keyword>
<keyword evidence="10 13" id="KW-0472">Membrane</keyword>
<protein>
    <recommendedName>
        <fullName evidence="13">Fucosyltransferase</fullName>
        <ecNumber evidence="13">2.4.1.-</ecNumber>
    </recommendedName>
</protein>
<dbReference type="AlphaFoldDB" id="Q2WBM0"/>
<evidence type="ECO:0000256" key="9">
    <source>
        <dbReference type="ARBA" id="ARBA00023034"/>
    </source>
</evidence>
<evidence type="ECO:0000256" key="2">
    <source>
        <dbReference type="ARBA" id="ARBA00004922"/>
    </source>
</evidence>
<gene>
    <name evidence="15" type="primary">core3ft</name>
</gene>
<accession>Q2WBM0</accession>
<keyword evidence="12" id="KW-0961">Cell wall biogenesis/degradation</keyword>
<dbReference type="CAZy" id="GT10">
    <property type="family name" value="Glycosyltransferase Family 10"/>
</dbReference>
<sequence>MEPSPMRRSARSCLVAGARRRRAQGAPARAGVVAGRRRRWRCLLPLLVGAAFLAEIAFLGRLDMAKNAEVVESWTTSFYRRSSHWGEAVGRGAVPRAGGDGEDEEIRRCEQRLEREDAVPYDRDFDRDPVLVGGAAKDWSKCYVGCEFGFSASKTPDATFGIAPDPSVEGILRSMESSQYYSKNNIDVARGRGYKIVMTTSLSSDVPVGYFSWAEYDIMAPVPPKTEEALAAAFISNCGARNFRLQALEMLENLDVKIDSYGSCHRNRGDKVDTLKRYRFSLAFENSNEEDYVTEKFFFRSLVLSIPVVVGAPNIQELSPGEGAILHIKELDDVVSVAKTMKNIASNPDAFNQSLRWKYDGPSDSFKALIDMAAVHSSCRLCIHIATKIHLKEERTPKFTNRPCSCSTKKGTIYHLFIRERGRFKSESIYMRSGQLTLGALESAVLGKFRSLNHVPVWKDERPPSIRGGDDLKLYRIYPVGLTQRQALYGFRFRDDSKLEQYIKDHPCAKLEVIFV</sequence>
<comment type="subcellular location">
    <subcellularLocation>
        <location evidence="1 13">Golgi apparatus</location>
        <location evidence="1 13">Golgi stack membrane</location>
        <topology evidence="1 13">Single-pass type II membrane protein</topology>
    </subcellularLocation>
</comment>
<evidence type="ECO:0000256" key="7">
    <source>
        <dbReference type="ARBA" id="ARBA00022968"/>
    </source>
</evidence>
<evidence type="ECO:0000256" key="8">
    <source>
        <dbReference type="ARBA" id="ARBA00022989"/>
    </source>
</evidence>
<proteinExistence type="evidence at transcript level"/>
<comment type="similarity">
    <text evidence="3 13">Belongs to the glycosyltransferase 10 family.</text>
</comment>
<dbReference type="Gene3D" id="3.40.50.11660">
    <property type="entry name" value="Glycosyl transferase family 10, C-terminal domain"/>
    <property type="match status" value="1"/>
</dbReference>
<keyword evidence="6 13" id="KW-0812">Transmembrane</keyword>
<evidence type="ECO:0000256" key="11">
    <source>
        <dbReference type="ARBA" id="ARBA00023180"/>
    </source>
</evidence>